<gene>
    <name evidence="1" type="ORF">A1O9_09150</name>
</gene>
<protein>
    <submittedName>
        <fullName evidence="1">Uncharacterized protein</fullName>
    </submittedName>
</protein>
<keyword evidence="2" id="KW-1185">Reference proteome</keyword>
<reference evidence="1 2" key="1">
    <citation type="submission" date="2013-03" db="EMBL/GenBank/DDBJ databases">
        <title>The Genome Sequence of Exophiala aquamarina CBS 119918.</title>
        <authorList>
            <consortium name="The Broad Institute Genomics Platform"/>
            <person name="Cuomo C."/>
            <person name="de Hoog S."/>
            <person name="Gorbushina A."/>
            <person name="Walker B."/>
            <person name="Young S.K."/>
            <person name="Zeng Q."/>
            <person name="Gargeya S."/>
            <person name="Fitzgerald M."/>
            <person name="Haas B."/>
            <person name="Abouelleil A."/>
            <person name="Allen A.W."/>
            <person name="Alvarado L."/>
            <person name="Arachchi H.M."/>
            <person name="Berlin A.M."/>
            <person name="Chapman S.B."/>
            <person name="Gainer-Dewar J."/>
            <person name="Goldberg J."/>
            <person name="Griggs A."/>
            <person name="Gujja S."/>
            <person name="Hansen M."/>
            <person name="Howarth C."/>
            <person name="Imamovic A."/>
            <person name="Ireland A."/>
            <person name="Larimer J."/>
            <person name="McCowan C."/>
            <person name="Murphy C."/>
            <person name="Pearson M."/>
            <person name="Poon T.W."/>
            <person name="Priest M."/>
            <person name="Roberts A."/>
            <person name="Saif S."/>
            <person name="Shea T."/>
            <person name="Sisk P."/>
            <person name="Sykes S."/>
            <person name="Wortman J."/>
            <person name="Nusbaum C."/>
            <person name="Birren B."/>
        </authorList>
    </citation>
    <scope>NUCLEOTIDE SEQUENCE [LARGE SCALE GENOMIC DNA]</scope>
    <source>
        <strain evidence="1 2">CBS 119918</strain>
    </source>
</reference>
<comment type="caution">
    <text evidence="1">The sequence shown here is derived from an EMBL/GenBank/DDBJ whole genome shotgun (WGS) entry which is preliminary data.</text>
</comment>
<name>A0A072P607_9EURO</name>
<dbReference type="EMBL" id="AMGV01000009">
    <property type="protein sequence ID" value="KEF54708.1"/>
    <property type="molecule type" value="Genomic_DNA"/>
</dbReference>
<accession>A0A072P607</accession>
<dbReference type="Proteomes" id="UP000027920">
    <property type="component" value="Unassembled WGS sequence"/>
</dbReference>
<organism evidence="1 2">
    <name type="scientific">Exophiala aquamarina CBS 119918</name>
    <dbReference type="NCBI Taxonomy" id="1182545"/>
    <lineage>
        <taxon>Eukaryota</taxon>
        <taxon>Fungi</taxon>
        <taxon>Dikarya</taxon>
        <taxon>Ascomycota</taxon>
        <taxon>Pezizomycotina</taxon>
        <taxon>Eurotiomycetes</taxon>
        <taxon>Chaetothyriomycetidae</taxon>
        <taxon>Chaetothyriales</taxon>
        <taxon>Herpotrichiellaceae</taxon>
        <taxon>Exophiala</taxon>
    </lineage>
</organism>
<proteinExistence type="predicted"/>
<dbReference type="HOGENOM" id="CLU_157376_0_0_1"/>
<evidence type="ECO:0000313" key="1">
    <source>
        <dbReference type="EMBL" id="KEF54708.1"/>
    </source>
</evidence>
<evidence type="ECO:0000313" key="2">
    <source>
        <dbReference type="Proteomes" id="UP000027920"/>
    </source>
</evidence>
<dbReference type="AlphaFoldDB" id="A0A072P607"/>
<sequence length="96" mass="10069">MNSGLANDTGSQPLNGSSSDMGDFLLNLTSTTVSGLVGAMKDSASEVIDEARRRLTITATSDISSPVDPGIGAQWLRQLFGRSEWTLPCVGVKVVI</sequence>
<dbReference type="VEuPathDB" id="FungiDB:A1O9_09150"/>
<dbReference type="GeneID" id="25284060"/>
<dbReference type="OrthoDB" id="4119593at2759"/>
<dbReference type="RefSeq" id="XP_013257298.1">
    <property type="nucleotide sequence ID" value="XM_013401844.1"/>
</dbReference>